<dbReference type="Gene3D" id="1.10.260.40">
    <property type="entry name" value="lambda repressor-like DNA-binding domains"/>
    <property type="match status" value="1"/>
</dbReference>
<dbReference type="SMART" id="SM00530">
    <property type="entry name" value="HTH_XRE"/>
    <property type="match status" value="1"/>
</dbReference>
<organism evidence="2 3">
    <name type="scientific">Paradevosia shaoguanensis</name>
    <dbReference type="NCBI Taxonomy" id="1335043"/>
    <lineage>
        <taxon>Bacteria</taxon>
        <taxon>Pseudomonadati</taxon>
        <taxon>Pseudomonadota</taxon>
        <taxon>Alphaproteobacteria</taxon>
        <taxon>Hyphomicrobiales</taxon>
        <taxon>Devosiaceae</taxon>
        <taxon>Paradevosia</taxon>
    </lineage>
</organism>
<dbReference type="InterPro" id="IPR010982">
    <property type="entry name" value="Lambda_DNA-bd_dom_sf"/>
</dbReference>
<gene>
    <name evidence="2" type="ORF">ML536_20590</name>
</gene>
<dbReference type="InterPro" id="IPR001387">
    <property type="entry name" value="Cro/C1-type_HTH"/>
</dbReference>
<evidence type="ECO:0000259" key="1">
    <source>
        <dbReference type="PROSITE" id="PS50943"/>
    </source>
</evidence>
<dbReference type="SUPFAM" id="SSF47413">
    <property type="entry name" value="lambda repressor-like DNA-binding domains"/>
    <property type="match status" value="1"/>
</dbReference>
<reference evidence="2" key="1">
    <citation type="submission" date="2022-03" db="EMBL/GenBank/DDBJ databases">
        <title>The complete genome sequence of a Methyloterrigena soli.</title>
        <authorList>
            <person name="Zi Z."/>
        </authorList>
    </citation>
    <scope>NUCLEOTIDE SEQUENCE</scope>
    <source>
        <strain evidence="2">M48</strain>
    </source>
</reference>
<dbReference type="Pfam" id="PF01381">
    <property type="entry name" value="HTH_3"/>
    <property type="match status" value="1"/>
</dbReference>
<name>A0AA41UD30_9HYPH</name>
<dbReference type="Proteomes" id="UP001156140">
    <property type="component" value="Unassembled WGS sequence"/>
</dbReference>
<dbReference type="EMBL" id="JALAZD010000004">
    <property type="protein sequence ID" value="MCI0129238.1"/>
    <property type="molecule type" value="Genomic_DNA"/>
</dbReference>
<dbReference type="RefSeq" id="WP_281737179.1">
    <property type="nucleotide sequence ID" value="NZ_JAKETQ010000004.1"/>
</dbReference>
<accession>A0AA41UD30</accession>
<evidence type="ECO:0000313" key="3">
    <source>
        <dbReference type="Proteomes" id="UP001156140"/>
    </source>
</evidence>
<comment type="caution">
    <text evidence="2">The sequence shown here is derived from an EMBL/GenBank/DDBJ whole genome shotgun (WGS) entry which is preliminary data.</text>
</comment>
<dbReference type="PROSITE" id="PS50943">
    <property type="entry name" value="HTH_CROC1"/>
    <property type="match status" value="1"/>
</dbReference>
<protein>
    <submittedName>
        <fullName evidence="2">Helix-turn-helix domain-containing protein</fullName>
    </submittedName>
</protein>
<proteinExistence type="predicted"/>
<dbReference type="GO" id="GO:0003677">
    <property type="term" value="F:DNA binding"/>
    <property type="evidence" value="ECO:0007669"/>
    <property type="project" value="InterPro"/>
</dbReference>
<keyword evidence="3" id="KW-1185">Reference proteome</keyword>
<sequence length="225" mass="25449">MKKLVKLEAPNNIAAIRKAKGLTQQQLAEATGSHWITISKLERGIIKLTESWMERIGEALDVNPLNLTLFTGKSLYKTHIAGRLHDDGKFELNDENDEKSFVVLHSDYFIRPWYRWFEAVDGAMWPWFQDGDLVCAADLDSGANTPEYLGKLVLAWMSDDLAHFGRLERGAKEGTYDIFGGGRQPVRNVKPERIDPIVMAVFNVPIDAPQSRDDEAMYGKVARQI</sequence>
<evidence type="ECO:0000313" key="2">
    <source>
        <dbReference type="EMBL" id="MCI0129238.1"/>
    </source>
</evidence>
<dbReference type="CDD" id="cd00093">
    <property type="entry name" value="HTH_XRE"/>
    <property type="match status" value="1"/>
</dbReference>
<feature type="domain" description="HTH cro/C1-type" evidence="1">
    <location>
        <begin position="13"/>
        <end position="67"/>
    </location>
</feature>
<dbReference type="AlphaFoldDB" id="A0AA41UD30"/>